<proteinExistence type="predicted"/>
<reference evidence="2" key="1">
    <citation type="submission" date="2018-04" db="EMBL/GenBank/DDBJ databases">
        <title>Whole genome sequencing of Hypsizygus marmoreus.</title>
        <authorList>
            <person name="Choi I.-G."/>
            <person name="Min B."/>
            <person name="Kim J.-G."/>
            <person name="Kim S."/>
            <person name="Oh Y.-L."/>
            <person name="Kong W.-S."/>
            <person name="Park H."/>
            <person name="Jeong J."/>
            <person name="Song E.-S."/>
        </authorList>
    </citation>
    <scope>NUCLEOTIDE SEQUENCE [LARGE SCALE GENOMIC DNA]</scope>
    <source>
        <strain evidence="2">51987-8</strain>
    </source>
</reference>
<evidence type="ECO:0000313" key="3">
    <source>
        <dbReference type="Proteomes" id="UP000076154"/>
    </source>
</evidence>
<evidence type="ECO:0000313" key="2">
    <source>
        <dbReference type="EMBL" id="RDB22385.1"/>
    </source>
</evidence>
<gene>
    <name evidence="2" type="ORF">Hypma_010567</name>
</gene>
<dbReference type="EMBL" id="LUEZ02000051">
    <property type="protein sequence ID" value="RDB22385.1"/>
    <property type="molecule type" value="Genomic_DNA"/>
</dbReference>
<feature type="non-terminal residue" evidence="2">
    <location>
        <position position="65"/>
    </location>
</feature>
<accession>A0A369JPR8</accession>
<organism evidence="2 3">
    <name type="scientific">Hypsizygus marmoreus</name>
    <name type="common">White beech mushroom</name>
    <name type="synonym">Agaricus marmoreus</name>
    <dbReference type="NCBI Taxonomy" id="39966"/>
    <lineage>
        <taxon>Eukaryota</taxon>
        <taxon>Fungi</taxon>
        <taxon>Dikarya</taxon>
        <taxon>Basidiomycota</taxon>
        <taxon>Agaricomycotina</taxon>
        <taxon>Agaricomycetes</taxon>
        <taxon>Agaricomycetidae</taxon>
        <taxon>Agaricales</taxon>
        <taxon>Tricholomatineae</taxon>
        <taxon>Lyophyllaceae</taxon>
        <taxon>Hypsizygus</taxon>
    </lineage>
</organism>
<sequence length="65" mass="7048">MTSGSFYLSIPGSFPEIPSTPSSTDRLESQPVPPDELRIYSQSEPPPPRLSPVFLVPPPPPVPPH</sequence>
<comment type="caution">
    <text evidence="2">The sequence shown here is derived from an EMBL/GenBank/DDBJ whole genome shotgun (WGS) entry which is preliminary data.</text>
</comment>
<keyword evidence="3" id="KW-1185">Reference proteome</keyword>
<feature type="compositionally biased region" description="Pro residues" evidence="1">
    <location>
        <begin position="44"/>
        <end position="65"/>
    </location>
</feature>
<evidence type="ECO:0000256" key="1">
    <source>
        <dbReference type="SAM" id="MobiDB-lite"/>
    </source>
</evidence>
<dbReference type="Proteomes" id="UP000076154">
    <property type="component" value="Unassembled WGS sequence"/>
</dbReference>
<dbReference type="AlphaFoldDB" id="A0A369JPR8"/>
<feature type="region of interest" description="Disordered" evidence="1">
    <location>
        <begin position="1"/>
        <end position="65"/>
    </location>
</feature>
<name>A0A369JPR8_HYPMA</name>
<protein>
    <submittedName>
        <fullName evidence="2">Uncharacterized protein</fullName>
    </submittedName>
</protein>
<dbReference type="InParanoid" id="A0A369JPR8"/>